<evidence type="ECO:0000256" key="1">
    <source>
        <dbReference type="SAM" id="Phobius"/>
    </source>
</evidence>
<dbReference type="EMBL" id="WIBF01000001">
    <property type="protein sequence ID" value="MQQ07213.1"/>
    <property type="molecule type" value="Genomic_DNA"/>
</dbReference>
<name>A0A843YD14_9RHOB</name>
<gene>
    <name evidence="3" type="ORF">GFB49_01975</name>
</gene>
<keyword evidence="4" id="KW-1185">Reference proteome</keyword>
<dbReference type="InterPro" id="IPR051599">
    <property type="entry name" value="Cell_Envelope_Assoc"/>
</dbReference>
<feature type="domain" description="DUF218" evidence="2">
    <location>
        <begin position="45"/>
        <end position="161"/>
    </location>
</feature>
<dbReference type="Pfam" id="PF02698">
    <property type="entry name" value="DUF218"/>
    <property type="match status" value="1"/>
</dbReference>
<organism evidence="3 4">
    <name type="scientific">Tritonibacter litoralis</name>
    <dbReference type="NCBI Taxonomy" id="2662264"/>
    <lineage>
        <taxon>Bacteria</taxon>
        <taxon>Pseudomonadati</taxon>
        <taxon>Pseudomonadota</taxon>
        <taxon>Alphaproteobacteria</taxon>
        <taxon>Rhodobacterales</taxon>
        <taxon>Paracoccaceae</taxon>
        <taxon>Tritonibacter</taxon>
    </lineage>
</organism>
<dbReference type="PANTHER" id="PTHR30336">
    <property type="entry name" value="INNER MEMBRANE PROTEIN, PROBABLE PERMEASE"/>
    <property type="match status" value="1"/>
</dbReference>
<evidence type="ECO:0000313" key="3">
    <source>
        <dbReference type="EMBL" id="MQQ07213.1"/>
    </source>
</evidence>
<sequence>MGISRRILRLTKAGVLLGLLTYGAVNTWTYLWPSQRFEDLRPASAIVCLAAGLKPDGTMGRVTETRARRCIAAYHAGVAPVLAFTGGNSSHDAPPTGAQMADLARQLGVPEQAIVVENLSESTLQNALFTLPKLPHTQDLILVTDSFHLPRSALSFLWAGAHNIQLLAADPDLTWGDIPQGLLIAETVKIWANGMRAPIYSMAGVFGIPPSARHWIVE</sequence>
<dbReference type="Gene3D" id="3.40.50.620">
    <property type="entry name" value="HUPs"/>
    <property type="match status" value="1"/>
</dbReference>
<dbReference type="AlphaFoldDB" id="A0A843YD14"/>
<dbReference type="Proteomes" id="UP000444174">
    <property type="component" value="Unassembled WGS sequence"/>
</dbReference>
<accession>A0A843YD14</accession>
<evidence type="ECO:0000259" key="2">
    <source>
        <dbReference type="Pfam" id="PF02698"/>
    </source>
</evidence>
<keyword evidence="1" id="KW-1133">Transmembrane helix</keyword>
<dbReference type="CDD" id="cd06259">
    <property type="entry name" value="YdcF-like"/>
    <property type="match status" value="1"/>
</dbReference>
<proteinExistence type="predicted"/>
<dbReference type="InterPro" id="IPR014729">
    <property type="entry name" value="Rossmann-like_a/b/a_fold"/>
</dbReference>
<keyword evidence="1" id="KW-0812">Transmembrane</keyword>
<feature type="transmembrane region" description="Helical" evidence="1">
    <location>
        <begin position="12"/>
        <end position="32"/>
    </location>
</feature>
<protein>
    <recommendedName>
        <fullName evidence="2">DUF218 domain-containing protein</fullName>
    </recommendedName>
</protein>
<dbReference type="InterPro" id="IPR003848">
    <property type="entry name" value="DUF218"/>
</dbReference>
<evidence type="ECO:0000313" key="4">
    <source>
        <dbReference type="Proteomes" id="UP000444174"/>
    </source>
</evidence>
<dbReference type="PANTHER" id="PTHR30336:SF20">
    <property type="entry name" value="DUF218 DOMAIN-CONTAINING PROTEIN"/>
    <property type="match status" value="1"/>
</dbReference>
<reference evidence="3 4" key="1">
    <citation type="submission" date="2019-10" db="EMBL/GenBank/DDBJ databases">
        <title>Epibacterium sp. nov., isolated from seawater.</title>
        <authorList>
            <person name="Zhang X."/>
            <person name="Li N."/>
        </authorList>
    </citation>
    <scope>NUCLEOTIDE SEQUENCE [LARGE SCALE GENOMIC DNA]</scope>
    <source>
        <strain evidence="3 4">SM1979</strain>
    </source>
</reference>
<dbReference type="GO" id="GO:0005886">
    <property type="term" value="C:plasma membrane"/>
    <property type="evidence" value="ECO:0007669"/>
    <property type="project" value="TreeGrafter"/>
</dbReference>
<keyword evidence="1" id="KW-0472">Membrane</keyword>
<comment type="caution">
    <text evidence="3">The sequence shown here is derived from an EMBL/GenBank/DDBJ whole genome shotgun (WGS) entry which is preliminary data.</text>
</comment>